<evidence type="ECO:0000313" key="10">
    <source>
        <dbReference type="Proteomes" id="UP001341245"/>
    </source>
</evidence>
<reference evidence="9 10" key="1">
    <citation type="submission" date="2023-11" db="EMBL/GenBank/DDBJ databases">
        <title>Draft genome sequence and annotation of the polyextremotolerant black yeast-like fungus Aureobasidium pullulans NRRL 62042.</title>
        <authorList>
            <person name="Dielentheis-Frenken M.R.E."/>
            <person name="Wibberg D."/>
            <person name="Blank L.M."/>
            <person name="Tiso T."/>
        </authorList>
    </citation>
    <scope>NUCLEOTIDE SEQUENCE [LARGE SCALE GENOMIC DNA]</scope>
    <source>
        <strain evidence="9 10">NRRL 62042</strain>
    </source>
</reference>
<protein>
    <recommendedName>
        <fullName evidence="11">C4-dicarboxylate transporter/malic acid transport protein</fullName>
    </recommendedName>
</protein>
<proteinExistence type="inferred from homology"/>
<keyword evidence="6 8" id="KW-1133">Transmembrane helix</keyword>
<dbReference type="InterPro" id="IPR038665">
    <property type="entry name" value="Voltage-dep_anion_channel_sf"/>
</dbReference>
<feature type="transmembrane region" description="Helical" evidence="8">
    <location>
        <begin position="374"/>
        <end position="391"/>
    </location>
</feature>
<evidence type="ECO:0000256" key="2">
    <source>
        <dbReference type="ARBA" id="ARBA00008566"/>
    </source>
</evidence>
<keyword evidence="3" id="KW-0813">Transport</keyword>
<feature type="transmembrane region" description="Helical" evidence="8">
    <location>
        <begin position="210"/>
        <end position="233"/>
    </location>
</feature>
<feature type="transmembrane region" description="Helical" evidence="8">
    <location>
        <begin position="340"/>
        <end position="362"/>
    </location>
</feature>
<dbReference type="EMBL" id="JASGXD010000022">
    <property type="protein sequence ID" value="KAK5999610.1"/>
    <property type="molecule type" value="Genomic_DNA"/>
</dbReference>
<evidence type="ECO:0000256" key="5">
    <source>
        <dbReference type="ARBA" id="ARBA00022692"/>
    </source>
</evidence>
<evidence type="ECO:0000256" key="3">
    <source>
        <dbReference type="ARBA" id="ARBA00022448"/>
    </source>
</evidence>
<comment type="similarity">
    <text evidence="2">Belongs to the tellurite-resistance/dicarboxylate transporter (TDT) family.</text>
</comment>
<evidence type="ECO:0000256" key="8">
    <source>
        <dbReference type="SAM" id="Phobius"/>
    </source>
</evidence>
<evidence type="ECO:0008006" key="11">
    <source>
        <dbReference type="Google" id="ProtNLM"/>
    </source>
</evidence>
<accession>A0ABR0T5A1</accession>
<dbReference type="PANTHER" id="PTHR31686">
    <property type="match status" value="1"/>
</dbReference>
<keyword evidence="5 8" id="KW-0812">Transmembrane</keyword>
<keyword evidence="10" id="KW-1185">Reference proteome</keyword>
<feature type="transmembrane region" description="Helical" evidence="8">
    <location>
        <begin position="139"/>
        <end position="157"/>
    </location>
</feature>
<feature type="transmembrane region" description="Helical" evidence="8">
    <location>
        <begin position="68"/>
        <end position="88"/>
    </location>
</feature>
<gene>
    <name evidence="9" type="ORF">QM012_005267</name>
</gene>
<feature type="transmembrane region" description="Helical" evidence="8">
    <location>
        <begin position="281"/>
        <end position="300"/>
    </location>
</feature>
<dbReference type="PANTHER" id="PTHR31686:SF3">
    <property type="entry name" value="ACID TRANSPORT PROTEIN, PUTATIVE (AFU_ORTHOLOGUE AFUA_4G09410)-RELATED"/>
    <property type="match status" value="1"/>
</dbReference>
<feature type="transmembrane region" description="Helical" evidence="8">
    <location>
        <begin position="245"/>
        <end position="269"/>
    </location>
</feature>
<name>A0ABR0T5A1_AURPU</name>
<dbReference type="InterPro" id="IPR004695">
    <property type="entry name" value="SLAC1/Mae1/Ssu1/TehA"/>
</dbReference>
<dbReference type="Pfam" id="PF03595">
    <property type="entry name" value="SLAC1"/>
    <property type="match status" value="1"/>
</dbReference>
<keyword evidence="7 8" id="KW-0472">Membrane</keyword>
<dbReference type="Gene3D" id="1.50.10.150">
    <property type="entry name" value="Voltage-dependent anion channel"/>
    <property type="match status" value="1"/>
</dbReference>
<feature type="transmembrane region" description="Helical" evidence="8">
    <location>
        <begin position="94"/>
        <end position="118"/>
    </location>
</feature>
<evidence type="ECO:0000256" key="6">
    <source>
        <dbReference type="ARBA" id="ARBA00022989"/>
    </source>
</evidence>
<comment type="subcellular location">
    <subcellularLocation>
        <location evidence="1">Cell membrane</location>
        <topology evidence="1">Multi-pass membrane protein</topology>
    </subcellularLocation>
</comment>
<evidence type="ECO:0000256" key="7">
    <source>
        <dbReference type="ARBA" id="ARBA00023136"/>
    </source>
</evidence>
<sequence length="461" mass="50850">MTISDSSTLQSDSNDLVIPWSYLHPQIDDDVNTEQHKAHRNKNLHKRSIRHYRHATTKWGAALESFNPLWFSICLSAGGIAEILNGPFPYPAHWLIVLSTILYVTEIVLFFTFLALLLGKWVMYPHVAVRRIMNNAEELGTYAIPPIALMTMGSLTITQVSEGPWGGHAFTLVGYVIWWIGVAWVFLTGVVVLVILFYTGNQSNRTMTPVLFMAPVGLATAATEAGNITIYGYGMSARLAVPQLVVGYFAAGSALFMAILLYTVFFHHLLSVGWGPYAKRAGLFILIGPCGQLSTAFQLLGESASGFRRFAEYKPSAVHPPASGTFWTEDTASGIDSSGILFALLLLGFGYLWLCIAVIGVADVFIRKQATYSLVWWSTVFPLVTFTTAWLELASSMDSPTFRALVCALTVILVISFFTNLTFTLRGIFNGSLIFGKSQMEIEDGMMKKAQDDMKSRTAEV</sequence>
<comment type="caution">
    <text evidence="9">The sequence shown here is derived from an EMBL/GenBank/DDBJ whole genome shotgun (WGS) entry which is preliminary data.</text>
</comment>
<dbReference type="InterPro" id="IPR051629">
    <property type="entry name" value="Sulfite_efflux_TDT"/>
</dbReference>
<keyword evidence="4" id="KW-1003">Cell membrane</keyword>
<feature type="transmembrane region" description="Helical" evidence="8">
    <location>
        <begin position="177"/>
        <end position="198"/>
    </location>
</feature>
<organism evidence="9 10">
    <name type="scientific">Aureobasidium pullulans</name>
    <name type="common">Black yeast</name>
    <name type="synonym">Pullularia pullulans</name>
    <dbReference type="NCBI Taxonomy" id="5580"/>
    <lineage>
        <taxon>Eukaryota</taxon>
        <taxon>Fungi</taxon>
        <taxon>Dikarya</taxon>
        <taxon>Ascomycota</taxon>
        <taxon>Pezizomycotina</taxon>
        <taxon>Dothideomycetes</taxon>
        <taxon>Dothideomycetidae</taxon>
        <taxon>Dothideales</taxon>
        <taxon>Saccotheciaceae</taxon>
        <taxon>Aureobasidium</taxon>
    </lineage>
</organism>
<evidence type="ECO:0000313" key="9">
    <source>
        <dbReference type="EMBL" id="KAK5999610.1"/>
    </source>
</evidence>
<evidence type="ECO:0000256" key="4">
    <source>
        <dbReference type="ARBA" id="ARBA00022475"/>
    </source>
</evidence>
<feature type="transmembrane region" description="Helical" evidence="8">
    <location>
        <begin position="403"/>
        <end position="423"/>
    </location>
</feature>
<evidence type="ECO:0000256" key="1">
    <source>
        <dbReference type="ARBA" id="ARBA00004651"/>
    </source>
</evidence>
<dbReference type="Proteomes" id="UP001341245">
    <property type="component" value="Unassembled WGS sequence"/>
</dbReference>